<dbReference type="GO" id="GO:0015628">
    <property type="term" value="P:protein secretion by the type II secretion system"/>
    <property type="evidence" value="ECO:0007669"/>
    <property type="project" value="InterPro"/>
</dbReference>
<dbReference type="Pfam" id="PF07963">
    <property type="entry name" value="N_methyl"/>
    <property type="match status" value="1"/>
</dbReference>
<reference evidence="13 14" key="1">
    <citation type="submission" date="2006-03" db="EMBL/GenBank/DDBJ databases">
        <title>Complete sequence of Shewanella denitrificans OS217.</title>
        <authorList>
            <consortium name="US DOE Joint Genome Institute"/>
            <person name="Copeland A."/>
            <person name="Lucas S."/>
            <person name="Lapidus A."/>
            <person name="Barry K."/>
            <person name="Detter J.C."/>
            <person name="Glavina del Rio T."/>
            <person name="Hammon N."/>
            <person name="Israni S."/>
            <person name="Dalin E."/>
            <person name="Tice H."/>
            <person name="Pitluck S."/>
            <person name="Brettin T."/>
            <person name="Bruce D."/>
            <person name="Han C."/>
            <person name="Tapia R."/>
            <person name="Gilna P."/>
            <person name="Kiss H."/>
            <person name="Schmutz J."/>
            <person name="Larimer F."/>
            <person name="Land M."/>
            <person name="Hauser L."/>
            <person name="Kyrpides N."/>
            <person name="Lykidis A."/>
            <person name="Richardson P."/>
        </authorList>
    </citation>
    <scope>NUCLEOTIDE SEQUENCE [LARGE SCALE GENOMIC DNA]</scope>
    <source>
        <strain evidence="14">OS217 / ATCC BAA-1090 / DSM 15013</strain>
    </source>
</reference>
<evidence type="ECO:0000313" key="14">
    <source>
        <dbReference type="Proteomes" id="UP000001982"/>
    </source>
</evidence>
<dbReference type="Pfam" id="PF12019">
    <property type="entry name" value="GspH"/>
    <property type="match status" value="1"/>
</dbReference>
<dbReference type="GO" id="GO:0005886">
    <property type="term" value="C:plasma membrane"/>
    <property type="evidence" value="ECO:0007669"/>
    <property type="project" value="UniProtKB-SubCell"/>
</dbReference>
<evidence type="ECO:0000256" key="3">
    <source>
        <dbReference type="ARBA" id="ARBA00022475"/>
    </source>
</evidence>
<sequence>MKTRQIGFSLVELMVTLVVAMLLVSVGVPSMKALYEGIRVNNIVDTIESSFVLARNQAINYGSRVSICPLKGSSCSGDWIDGFSVFIDNGVLGTIDTTAGITDTVITVVGDFNDNDFIKSDLGIFSFNADGLVAVSGRIRYCPGSKTNPDSKAAEIGSAGKVKLIETGINCN</sequence>
<evidence type="ECO:0000256" key="2">
    <source>
        <dbReference type="ARBA" id="ARBA00021549"/>
    </source>
</evidence>
<evidence type="ECO:0000256" key="10">
    <source>
        <dbReference type="ARBA" id="ARBA00030775"/>
    </source>
</evidence>
<dbReference type="OrthoDB" id="2313614at2"/>
<evidence type="ECO:0000256" key="8">
    <source>
        <dbReference type="ARBA" id="ARBA00023136"/>
    </source>
</evidence>
<evidence type="ECO:0000259" key="12">
    <source>
        <dbReference type="Pfam" id="PF12019"/>
    </source>
</evidence>
<evidence type="ECO:0000256" key="4">
    <source>
        <dbReference type="ARBA" id="ARBA00022481"/>
    </source>
</evidence>
<dbReference type="InterPro" id="IPR012902">
    <property type="entry name" value="N_methyl_site"/>
</dbReference>
<name>Q12KN4_SHEDO</name>
<evidence type="ECO:0000256" key="9">
    <source>
        <dbReference type="ARBA" id="ARBA00025772"/>
    </source>
</evidence>
<protein>
    <recommendedName>
        <fullName evidence="2">Type II secretion system protein H</fullName>
    </recommendedName>
    <alternativeName>
        <fullName evidence="10">General secretion pathway protein H</fullName>
    </alternativeName>
</protein>
<accession>Q12KN4</accession>
<dbReference type="Proteomes" id="UP000001982">
    <property type="component" value="Chromosome"/>
</dbReference>
<proteinExistence type="inferred from homology"/>
<keyword evidence="7 11" id="KW-1133">Transmembrane helix</keyword>
<dbReference type="InterPro" id="IPR045584">
    <property type="entry name" value="Pilin-like"/>
</dbReference>
<evidence type="ECO:0000256" key="11">
    <source>
        <dbReference type="SAM" id="Phobius"/>
    </source>
</evidence>
<feature type="transmembrane region" description="Helical" evidence="11">
    <location>
        <begin position="6"/>
        <end position="28"/>
    </location>
</feature>
<comment type="similarity">
    <text evidence="9">Belongs to the GSP H family.</text>
</comment>
<dbReference type="RefSeq" id="WP_011497142.1">
    <property type="nucleotide sequence ID" value="NC_007954.1"/>
</dbReference>
<keyword evidence="5" id="KW-0997">Cell inner membrane</keyword>
<dbReference type="GO" id="GO:0015627">
    <property type="term" value="C:type II protein secretion system complex"/>
    <property type="evidence" value="ECO:0007669"/>
    <property type="project" value="InterPro"/>
</dbReference>
<feature type="domain" description="General secretion pathway GspH" evidence="12">
    <location>
        <begin position="45"/>
        <end position="148"/>
    </location>
</feature>
<evidence type="ECO:0000256" key="1">
    <source>
        <dbReference type="ARBA" id="ARBA00004377"/>
    </source>
</evidence>
<dbReference type="STRING" id="318161.Sden_2713"/>
<dbReference type="AlphaFoldDB" id="Q12KN4"/>
<dbReference type="SUPFAM" id="SSF54523">
    <property type="entry name" value="Pili subunits"/>
    <property type="match status" value="1"/>
</dbReference>
<keyword evidence="14" id="KW-1185">Reference proteome</keyword>
<keyword evidence="6 11" id="KW-0812">Transmembrane</keyword>
<evidence type="ECO:0000256" key="5">
    <source>
        <dbReference type="ARBA" id="ARBA00022519"/>
    </source>
</evidence>
<dbReference type="Gene3D" id="3.55.40.10">
    <property type="entry name" value="minor pseudopilin epsh domain"/>
    <property type="match status" value="1"/>
</dbReference>
<keyword evidence="8 11" id="KW-0472">Membrane</keyword>
<dbReference type="KEGG" id="sdn:Sden_2713"/>
<keyword evidence="3" id="KW-1003">Cell membrane</keyword>
<evidence type="ECO:0000256" key="6">
    <source>
        <dbReference type="ARBA" id="ARBA00022692"/>
    </source>
</evidence>
<organism evidence="13 14">
    <name type="scientific">Shewanella denitrificans (strain OS217 / ATCC BAA-1090 / DSM 15013)</name>
    <dbReference type="NCBI Taxonomy" id="318161"/>
    <lineage>
        <taxon>Bacteria</taxon>
        <taxon>Pseudomonadati</taxon>
        <taxon>Pseudomonadota</taxon>
        <taxon>Gammaproteobacteria</taxon>
        <taxon>Alteromonadales</taxon>
        <taxon>Shewanellaceae</taxon>
        <taxon>Shewanella</taxon>
    </lineage>
</organism>
<dbReference type="InterPro" id="IPR022346">
    <property type="entry name" value="T2SS_GspH"/>
</dbReference>
<dbReference type="EMBL" id="CP000302">
    <property type="protein sequence ID" value="ABE55992.1"/>
    <property type="molecule type" value="Genomic_DNA"/>
</dbReference>
<evidence type="ECO:0000313" key="13">
    <source>
        <dbReference type="EMBL" id="ABE55992.1"/>
    </source>
</evidence>
<comment type="subcellular location">
    <subcellularLocation>
        <location evidence="1">Cell inner membrane</location>
        <topology evidence="1">Single-pass membrane protein</topology>
    </subcellularLocation>
</comment>
<dbReference type="eggNOG" id="COG4970">
    <property type="taxonomic scope" value="Bacteria"/>
</dbReference>
<gene>
    <name evidence="13" type="ordered locus">Sden_2713</name>
</gene>
<evidence type="ECO:0000256" key="7">
    <source>
        <dbReference type="ARBA" id="ARBA00022989"/>
    </source>
</evidence>
<dbReference type="HOGENOM" id="CLU_084761_4_1_6"/>
<keyword evidence="4" id="KW-0488">Methylation</keyword>